<name>A0A411DNJ7_CHRID</name>
<evidence type="ECO:0008006" key="2">
    <source>
        <dbReference type="Google" id="ProtNLM"/>
    </source>
</evidence>
<reference evidence="1" key="1">
    <citation type="submission" date="2019-01" db="EMBL/GenBank/DDBJ databases">
        <title>Whole Genome Sequencing for Putative Detection of Antimicrobial Resistance and Potential Virulence Factors in Chryseobacterium indologenes isolated from Nile Tilapia in Tanzania.</title>
        <authorList>
            <person name="Mwega E."/>
            <person name="Mutoloki S."/>
            <person name="Mugimba K."/>
            <person name="Colquhoun D."/>
            <person name="Mdegela R."/>
            <person name="Evensen O."/>
            <person name="Wasteson Y."/>
        </authorList>
    </citation>
    <scope>NUCLEOTIDE SEQUENCE [LARGE SCALE GENOMIC DNA]</scope>
    <source>
        <strain evidence="1">StR 01</strain>
    </source>
</reference>
<evidence type="ECO:0000313" key="1">
    <source>
        <dbReference type="EMBL" id="QBA21953.1"/>
    </source>
</evidence>
<protein>
    <recommendedName>
        <fullName evidence="2">Natural product</fullName>
    </recommendedName>
</protein>
<dbReference type="EMBL" id="CP035532">
    <property type="protein sequence ID" value="QBA21953.1"/>
    <property type="molecule type" value="Genomic_DNA"/>
</dbReference>
<gene>
    <name evidence="1" type="ORF">EU348_12400</name>
</gene>
<accession>A0A411DNJ7</accession>
<proteinExistence type="predicted"/>
<sequence>MKKLNITKLSRTELKDVFGGTLYPAECPGGCHGEGMIRCPDGTTTMTNFICMGGTCQPAAMCKPLILEPFPDPIIITDPVIITP</sequence>
<organism evidence="1">
    <name type="scientific">Chryseobacterium indologenes</name>
    <name type="common">Flavobacterium indologenes</name>
    <dbReference type="NCBI Taxonomy" id="253"/>
    <lineage>
        <taxon>Bacteria</taxon>
        <taxon>Pseudomonadati</taxon>
        <taxon>Bacteroidota</taxon>
        <taxon>Flavobacteriia</taxon>
        <taxon>Flavobacteriales</taxon>
        <taxon>Weeksellaceae</taxon>
        <taxon>Chryseobacterium group</taxon>
        <taxon>Chryseobacterium</taxon>
    </lineage>
</organism>
<dbReference type="AlphaFoldDB" id="A0A411DNJ7"/>